<proteinExistence type="predicted"/>
<comment type="caution">
    <text evidence="1">The sequence shown here is derived from an EMBL/GenBank/DDBJ whole genome shotgun (WGS) entry which is preliminary data.</text>
</comment>
<dbReference type="EMBL" id="JAVLET010000006">
    <property type="protein sequence ID" value="KAL0469233.1"/>
    <property type="molecule type" value="Genomic_DNA"/>
</dbReference>
<dbReference type="Proteomes" id="UP001451303">
    <property type="component" value="Unassembled WGS sequence"/>
</dbReference>
<keyword evidence="2" id="KW-1185">Reference proteome</keyword>
<sequence length="213" mass="23856">MDVNGRELVYLTIASKSCWQKSAQLNHLVFQRQLLEHHWGGGVGIQQAVDQDRAPTPQANKQAFIPRQITAPNKRIRTRARRQLSERRDCVREECDGPKPGGSWALDPVRESTAANCTECIQTRRGWDGMGWHGIKQLKRVTEVQQQPLDSCCTGSWQAETSSAPHTTQARTRQSTQYPRDMYQYLYLAGAWPAPGPPAIDCSAIGVARSEEG</sequence>
<evidence type="ECO:0000313" key="2">
    <source>
        <dbReference type="Proteomes" id="UP001451303"/>
    </source>
</evidence>
<evidence type="ECO:0000313" key="1">
    <source>
        <dbReference type="EMBL" id="KAL0469233.1"/>
    </source>
</evidence>
<accession>A0ABR3DBJ2</accession>
<protein>
    <submittedName>
        <fullName evidence="1">Uncharacterized protein</fullName>
    </submittedName>
</protein>
<reference evidence="1 2" key="1">
    <citation type="submission" date="2023-09" db="EMBL/GenBank/DDBJ databases">
        <title>Multi-omics analysis of a traditional fermented food reveals byproduct-associated fungal strains for waste-to-food upcycling.</title>
        <authorList>
            <consortium name="Lawrence Berkeley National Laboratory"/>
            <person name="Rekdal V.M."/>
            <person name="Villalobos-Escobedo J.M."/>
            <person name="Rodriguez-Valeron N."/>
            <person name="Garcia M.O."/>
            <person name="Vasquez D.P."/>
            <person name="Damayanti I."/>
            <person name="Sorensen P.M."/>
            <person name="Baidoo E.E."/>
            <person name="De Carvalho A.C."/>
            <person name="Riley R."/>
            <person name="Lipzen A."/>
            <person name="He G."/>
            <person name="Yan M."/>
            <person name="Haridas S."/>
            <person name="Daum C."/>
            <person name="Yoshinaga Y."/>
            <person name="Ng V."/>
            <person name="Grigoriev I.V."/>
            <person name="Munk R."/>
            <person name="Nuraida L."/>
            <person name="Wijaya C.H."/>
            <person name="Morales P.-C."/>
            <person name="Keasling J.D."/>
        </authorList>
    </citation>
    <scope>NUCLEOTIDE SEQUENCE [LARGE SCALE GENOMIC DNA]</scope>
    <source>
        <strain evidence="1 2">FGSC 2613</strain>
    </source>
</reference>
<organism evidence="1 2">
    <name type="scientific">Neurospora intermedia</name>
    <dbReference type="NCBI Taxonomy" id="5142"/>
    <lineage>
        <taxon>Eukaryota</taxon>
        <taxon>Fungi</taxon>
        <taxon>Dikarya</taxon>
        <taxon>Ascomycota</taxon>
        <taxon>Pezizomycotina</taxon>
        <taxon>Sordariomycetes</taxon>
        <taxon>Sordariomycetidae</taxon>
        <taxon>Sordariales</taxon>
        <taxon>Sordariaceae</taxon>
        <taxon>Neurospora</taxon>
    </lineage>
</organism>
<gene>
    <name evidence="1" type="ORF">QR685DRAFT_573447</name>
</gene>
<name>A0ABR3DBJ2_NEUIN</name>